<organism evidence="7">
    <name type="scientific">hydrocarbon metagenome</name>
    <dbReference type="NCBI Taxonomy" id="938273"/>
    <lineage>
        <taxon>unclassified sequences</taxon>
        <taxon>metagenomes</taxon>
        <taxon>ecological metagenomes</taxon>
    </lineage>
</organism>
<dbReference type="SMART" id="SM00448">
    <property type="entry name" value="REC"/>
    <property type="match status" value="1"/>
</dbReference>
<evidence type="ECO:0000256" key="3">
    <source>
        <dbReference type="ARBA" id="ARBA00023125"/>
    </source>
</evidence>
<evidence type="ECO:0000313" key="7">
    <source>
        <dbReference type="EMBL" id="KUG24949.1"/>
    </source>
</evidence>
<dbReference type="CDD" id="cd17535">
    <property type="entry name" value="REC_NarL-like"/>
    <property type="match status" value="1"/>
</dbReference>
<dbReference type="InterPro" id="IPR001789">
    <property type="entry name" value="Sig_transdc_resp-reg_receiver"/>
</dbReference>
<feature type="domain" description="Response regulatory" evidence="6">
    <location>
        <begin position="3"/>
        <end position="119"/>
    </location>
</feature>
<name>A0A0W8FVL0_9ZZZZ</name>
<dbReference type="SUPFAM" id="SSF52172">
    <property type="entry name" value="CheY-like"/>
    <property type="match status" value="1"/>
</dbReference>
<keyword evidence="4" id="KW-0804">Transcription</keyword>
<dbReference type="InterPro" id="IPR016032">
    <property type="entry name" value="Sig_transdc_resp-reg_C-effctor"/>
</dbReference>
<dbReference type="AlphaFoldDB" id="A0A0W8FVL0"/>
<dbReference type="Pfam" id="PF00072">
    <property type="entry name" value="Response_reg"/>
    <property type="match status" value="1"/>
</dbReference>
<accession>A0A0W8FVL0</accession>
<dbReference type="GO" id="GO:0006355">
    <property type="term" value="P:regulation of DNA-templated transcription"/>
    <property type="evidence" value="ECO:0007669"/>
    <property type="project" value="InterPro"/>
</dbReference>
<keyword evidence="1" id="KW-0597">Phosphoprotein</keyword>
<feature type="domain" description="HTH luxR-type" evidence="5">
    <location>
        <begin position="142"/>
        <end position="207"/>
    </location>
</feature>
<dbReference type="GO" id="GO:0003677">
    <property type="term" value="F:DNA binding"/>
    <property type="evidence" value="ECO:0007669"/>
    <property type="project" value="UniProtKB-KW"/>
</dbReference>
<evidence type="ECO:0000256" key="4">
    <source>
        <dbReference type="ARBA" id="ARBA00023163"/>
    </source>
</evidence>
<dbReference type="PRINTS" id="PR00038">
    <property type="entry name" value="HTHLUXR"/>
</dbReference>
<dbReference type="SUPFAM" id="SSF46894">
    <property type="entry name" value="C-terminal effector domain of the bipartite response regulators"/>
    <property type="match status" value="1"/>
</dbReference>
<dbReference type="GO" id="GO:0000160">
    <property type="term" value="P:phosphorelay signal transduction system"/>
    <property type="evidence" value="ECO:0007669"/>
    <property type="project" value="InterPro"/>
</dbReference>
<dbReference type="EMBL" id="LNQE01000793">
    <property type="protein sequence ID" value="KUG24949.1"/>
    <property type="molecule type" value="Genomic_DNA"/>
</dbReference>
<keyword evidence="3 7" id="KW-0238">DNA-binding</keyword>
<evidence type="ECO:0000256" key="1">
    <source>
        <dbReference type="ARBA" id="ARBA00022553"/>
    </source>
</evidence>
<evidence type="ECO:0000259" key="5">
    <source>
        <dbReference type="PROSITE" id="PS50043"/>
    </source>
</evidence>
<dbReference type="InterPro" id="IPR000792">
    <property type="entry name" value="Tscrpt_reg_LuxR_C"/>
</dbReference>
<reference evidence="7" key="1">
    <citation type="journal article" date="2015" name="Proc. Natl. Acad. Sci. U.S.A.">
        <title>Networks of energetic and metabolic interactions define dynamics in microbial communities.</title>
        <authorList>
            <person name="Embree M."/>
            <person name="Liu J.K."/>
            <person name="Al-Bassam M.M."/>
            <person name="Zengler K."/>
        </authorList>
    </citation>
    <scope>NUCLEOTIDE SEQUENCE</scope>
</reference>
<dbReference type="PANTHER" id="PTHR43214">
    <property type="entry name" value="TWO-COMPONENT RESPONSE REGULATOR"/>
    <property type="match status" value="1"/>
</dbReference>
<gene>
    <name evidence="7" type="ORF">ASZ90_005235</name>
</gene>
<dbReference type="CDD" id="cd06170">
    <property type="entry name" value="LuxR_C_like"/>
    <property type="match status" value="1"/>
</dbReference>
<dbReference type="Gene3D" id="3.40.50.2300">
    <property type="match status" value="1"/>
</dbReference>
<evidence type="ECO:0000259" key="6">
    <source>
        <dbReference type="PROSITE" id="PS50110"/>
    </source>
</evidence>
<dbReference type="PROSITE" id="PS50043">
    <property type="entry name" value="HTH_LUXR_2"/>
    <property type="match status" value="1"/>
</dbReference>
<evidence type="ECO:0000256" key="2">
    <source>
        <dbReference type="ARBA" id="ARBA00023015"/>
    </source>
</evidence>
<dbReference type="PANTHER" id="PTHR43214:SF41">
    <property type="entry name" value="NITRATE_NITRITE RESPONSE REGULATOR PROTEIN NARP"/>
    <property type="match status" value="1"/>
</dbReference>
<dbReference type="InterPro" id="IPR058245">
    <property type="entry name" value="NreC/VraR/RcsB-like_REC"/>
</dbReference>
<dbReference type="InterPro" id="IPR011006">
    <property type="entry name" value="CheY-like_superfamily"/>
</dbReference>
<keyword evidence="2" id="KW-0805">Transcription regulation</keyword>
<dbReference type="Pfam" id="PF00196">
    <property type="entry name" value="GerE"/>
    <property type="match status" value="1"/>
</dbReference>
<protein>
    <submittedName>
        <fullName evidence="7">Dna-binding response regulator, luxr family</fullName>
    </submittedName>
</protein>
<comment type="caution">
    <text evidence="7">The sequence shown here is derived from an EMBL/GenBank/DDBJ whole genome shotgun (WGS) entry which is preliminary data.</text>
</comment>
<proteinExistence type="predicted"/>
<dbReference type="InterPro" id="IPR039420">
    <property type="entry name" value="WalR-like"/>
</dbReference>
<dbReference type="PROSITE" id="PS50110">
    <property type="entry name" value="RESPONSE_REGULATORY"/>
    <property type="match status" value="1"/>
</dbReference>
<dbReference type="SMART" id="SM00421">
    <property type="entry name" value="HTH_LUXR"/>
    <property type="match status" value="1"/>
</dbReference>
<sequence length="210" mass="23540">MINIIIADDHAIVREGLKQIVAEVPDICVIGEAENSSQLFDLLRNKKSNIVVLDINMPDKSGIDITKDIKLQFPNIPVLILSMYSEEQYGIRAIKAGASGYLQKVSAPTELISAIRKIVSGQKYINPYLADKLADYFNTAKMEQPHEALSDREYSVMLKIASGKTAEAISSELNISINTFYSYRNRIFEKMHLKSNVEITQYVLGNNLLI</sequence>